<feature type="transmembrane region" description="Helical" evidence="8">
    <location>
        <begin position="6"/>
        <end position="26"/>
    </location>
</feature>
<reference evidence="10 11" key="1">
    <citation type="submission" date="2018-12" db="EMBL/GenBank/DDBJ databases">
        <authorList>
            <consortium name="Pathogen Informatics"/>
        </authorList>
    </citation>
    <scope>NUCLEOTIDE SEQUENCE [LARGE SCALE GENOMIC DNA]</scope>
    <source>
        <strain evidence="10 11">NCTC12905</strain>
    </source>
</reference>
<evidence type="ECO:0000256" key="4">
    <source>
        <dbReference type="ARBA" id="ARBA00022982"/>
    </source>
</evidence>
<evidence type="ECO:0000256" key="2">
    <source>
        <dbReference type="ARBA" id="ARBA00022617"/>
    </source>
</evidence>
<evidence type="ECO:0000256" key="8">
    <source>
        <dbReference type="SAM" id="Phobius"/>
    </source>
</evidence>
<evidence type="ECO:0000256" key="1">
    <source>
        <dbReference type="ARBA" id="ARBA00022448"/>
    </source>
</evidence>
<dbReference type="PRINTS" id="PR00604">
    <property type="entry name" value="CYTCHRMECIAB"/>
</dbReference>
<dbReference type="PROSITE" id="PS51007">
    <property type="entry name" value="CYTC"/>
    <property type="match status" value="1"/>
</dbReference>
<sequence length="195" mass="22162">MNRSTVIYVIFACLFVLMILVGISTLSDIIYDHSTPVQHPHTATKNDVFKEKQKTSGSSLSLNDRLQQGSVENGRKIFRQCAICHTSGRNESSRVGPVLWDIVNRPLAAAPDFAYSRALRANSDKRWDFVTLDRYIQSPRTVFLGTIMSFRGIKNDQDRSDLLLYLRSLSDHPVPLPMGKKEAEFDQTKDKPFQK</sequence>
<gene>
    <name evidence="10" type="ORF">NCTC12905_00477</name>
</gene>
<evidence type="ECO:0000256" key="6">
    <source>
        <dbReference type="PROSITE-ProRule" id="PRU00433"/>
    </source>
</evidence>
<dbReference type="Pfam" id="PF00034">
    <property type="entry name" value="Cytochrom_C"/>
    <property type="match status" value="1"/>
</dbReference>
<dbReference type="SUPFAM" id="SSF46626">
    <property type="entry name" value="Cytochrome c"/>
    <property type="match status" value="1"/>
</dbReference>
<dbReference type="Proteomes" id="UP000274201">
    <property type="component" value="Chromosome"/>
</dbReference>
<dbReference type="AlphaFoldDB" id="A0A448V4Y6"/>
<name>A0A448V4Y6_BARVI</name>
<dbReference type="EMBL" id="LR134529">
    <property type="protein sequence ID" value="VEJ44834.1"/>
    <property type="molecule type" value="Genomic_DNA"/>
</dbReference>
<keyword evidence="5 6" id="KW-0408">Iron</keyword>
<protein>
    <submittedName>
        <fullName evidence="10">Cytochrome c2</fullName>
    </submittedName>
</protein>
<dbReference type="RefSeq" id="WP_126602512.1">
    <property type="nucleotide sequence ID" value="NZ_LR134529.1"/>
</dbReference>
<dbReference type="GO" id="GO:0046872">
    <property type="term" value="F:metal ion binding"/>
    <property type="evidence" value="ECO:0007669"/>
    <property type="project" value="UniProtKB-KW"/>
</dbReference>
<dbReference type="InterPro" id="IPR036909">
    <property type="entry name" value="Cyt_c-like_dom_sf"/>
</dbReference>
<keyword evidence="3 6" id="KW-0479">Metal-binding</keyword>
<feature type="compositionally biased region" description="Basic and acidic residues" evidence="7">
    <location>
        <begin position="179"/>
        <end position="195"/>
    </location>
</feature>
<evidence type="ECO:0000256" key="5">
    <source>
        <dbReference type="ARBA" id="ARBA00023004"/>
    </source>
</evidence>
<evidence type="ECO:0000313" key="10">
    <source>
        <dbReference type="EMBL" id="VEJ44834.1"/>
    </source>
</evidence>
<organism evidence="10 11">
    <name type="scientific">Bartonella vinsonii</name>
    <name type="common">Rochalimaea vinsonii</name>
    <dbReference type="NCBI Taxonomy" id="33047"/>
    <lineage>
        <taxon>Bacteria</taxon>
        <taxon>Pseudomonadati</taxon>
        <taxon>Pseudomonadota</taxon>
        <taxon>Alphaproteobacteria</taxon>
        <taxon>Hyphomicrobiales</taxon>
        <taxon>Bartonellaceae</taxon>
        <taxon>Bartonella</taxon>
    </lineage>
</organism>
<keyword evidence="8" id="KW-1133">Transmembrane helix</keyword>
<dbReference type="OrthoDB" id="9805828at2"/>
<keyword evidence="8" id="KW-0472">Membrane</keyword>
<keyword evidence="2 6" id="KW-0349">Heme</keyword>
<dbReference type="PANTHER" id="PTHR11961">
    <property type="entry name" value="CYTOCHROME C"/>
    <property type="match status" value="1"/>
</dbReference>
<evidence type="ECO:0000256" key="3">
    <source>
        <dbReference type="ARBA" id="ARBA00022723"/>
    </source>
</evidence>
<accession>A0A448V4Y6</accession>
<dbReference type="GO" id="GO:0009055">
    <property type="term" value="F:electron transfer activity"/>
    <property type="evidence" value="ECO:0007669"/>
    <property type="project" value="InterPro"/>
</dbReference>
<dbReference type="STRING" id="1094497.BVwin_02160"/>
<keyword evidence="4" id="KW-0249">Electron transport</keyword>
<evidence type="ECO:0000259" key="9">
    <source>
        <dbReference type="PROSITE" id="PS51007"/>
    </source>
</evidence>
<keyword evidence="8" id="KW-0812">Transmembrane</keyword>
<proteinExistence type="predicted"/>
<feature type="region of interest" description="Disordered" evidence="7">
    <location>
        <begin position="176"/>
        <end position="195"/>
    </location>
</feature>
<dbReference type="Gene3D" id="1.10.760.10">
    <property type="entry name" value="Cytochrome c-like domain"/>
    <property type="match status" value="1"/>
</dbReference>
<dbReference type="InterPro" id="IPR002327">
    <property type="entry name" value="Cyt_c_1A/1B"/>
</dbReference>
<feature type="domain" description="Cytochrome c" evidence="9">
    <location>
        <begin position="69"/>
        <end position="170"/>
    </location>
</feature>
<keyword evidence="1" id="KW-0813">Transport</keyword>
<evidence type="ECO:0000313" key="11">
    <source>
        <dbReference type="Proteomes" id="UP000274201"/>
    </source>
</evidence>
<evidence type="ECO:0000256" key="7">
    <source>
        <dbReference type="SAM" id="MobiDB-lite"/>
    </source>
</evidence>
<dbReference type="InterPro" id="IPR009056">
    <property type="entry name" value="Cyt_c-like_dom"/>
</dbReference>
<dbReference type="GO" id="GO:0020037">
    <property type="term" value="F:heme binding"/>
    <property type="evidence" value="ECO:0007669"/>
    <property type="project" value="InterPro"/>
</dbReference>